<evidence type="ECO:0000256" key="1">
    <source>
        <dbReference type="SAM" id="MobiDB-lite"/>
    </source>
</evidence>
<evidence type="ECO:0000313" key="3">
    <source>
        <dbReference type="EMBL" id="SBS81903.1"/>
    </source>
</evidence>
<gene>
    <name evidence="3" type="ORF">POVCU1_006230</name>
    <name evidence="2" type="ORF">POVCU2_0006890</name>
</gene>
<organism evidence="3 4">
    <name type="scientific">Plasmodium ovale curtisi</name>
    <dbReference type="NCBI Taxonomy" id="864141"/>
    <lineage>
        <taxon>Eukaryota</taxon>
        <taxon>Sar</taxon>
        <taxon>Alveolata</taxon>
        <taxon>Apicomplexa</taxon>
        <taxon>Aconoidasida</taxon>
        <taxon>Haemosporida</taxon>
        <taxon>Plasmodiidae</taxon>
        <taxon>Plasmodium</taxon>
        <taxon>Plasmodium (Plasmodium)</taxon>
    </lineage>
</organism>
<evidence type="ECO:0000313" key="2">
    <source>
        <dbReference type="EMBL" id="SBS80763.1"/>
    </source>
</evidence>
<sequence>MQCDKSPTCAHKSNVLTMLCVGFAKMENGCQMAGIDAHLLIQTHIYIIHFKENFLMILGPKRNSYVRSTSNTLDLPEGEEGEREREGNKGLVKLTKKFCLPRMLIY</sequence>
<reference evidence="4 5" key="1">
    <citation type="submission" date="2016-05" db="EMBL/GenBank/DDBJ databases">
        <authorList>
            <person name="Naeem Raeece"/>
        </authorList>
    </citation>
    <scope>NUCLEOTIDE SEQUENCE [LARGE SCALE GENOMIC DNA]</scope>
</reference>
<name>A0A1A8VSV8_PLAOA</name>
<reference evidence="3" key="2">
    <citation type="submission" date="2016-05" db="EMBL/GenBank/DDBJ databases">
        <authorList>
            <person name="Lavstsen T."/>
            <person name="Jespersen J.S."/>
        </authorList>
    </citation>
    <scope>NUCLEOTIDE SEQUENCE [LARGE SCALE GENOMIC DNA]</scope>
</reference>
<accession>A0A1A8VSV8</accession>
<dbReference type="EMBL" id="FLQU01000097">
    <property type="protein sequence ID" value="SBS80763.1"/>
    <property type="molecule type" value="Genomic_DNA"/>
</dbReference>
<feature type="region of interest" description="Disordered" evidence="1">
    <location>
        <begin position="69"/>
        <end position="88"/>
    </location>
</feature>
<dbReference type="Proteomes" id="UP000078560">
    <property type="component" value="Unassembled WGS sequence"/>
</dbReference>
<evidence type="ECO:0000313" key="5">
    <source>
        <dbReference type="Proteomes" id="UP000078560"/>
    </source>
</evidence>
<evidence type="ECO:0000313" key="4">
    <source>
        <dbReference type="Proteomes" id="UP000078546"/>
    </source>
</evidence>
<dbReference type="EMBL" id="FLQV01000116">
    <property type="protein sequence ID" value="SBS81903.1"/>
    <property type="molecule type" value="Genomic_DNA"/>
</dbReference>
<dbReference type="Proteomes" id="UP000078546">
    <property type="component" value="Unassembled WGS sequence"/>
</dbReference>
<proteinExistence type="predicted"/>
<dbReference type="AlphaFoldDB" id="A0A1A8VSV8"/>
<protein>
    <submittedName>
        <fullName evidence="3">Uncharacterized protein</fullName>
    </submittedName>
</protein>